<keyword evidence="2" id="KW-1185">Reference proteome</keyword>
<protein>
    <recommendedName>
        <fullName evidence="3">SnoaL-like domain-containing protein</fullName>
    </recommendedName>
</protein>
<gene>
    <name evidence="1" type="ORF">ACERZ8_12565</name>
</gene>
<evidence type="ECO:0000313" key="1">
    <source>
        <dbReference type="EMBL" id="MFL4470673.1"/>
    </source>
</evidence>
<comment type="caution">
    <text evidence="1">The sequence shown here is derived from an EMBL/GenBank/DDBJ whole genome shotgun (WGS) entry which is preliminary data.</text>
</comment>
<dbReference type="Proteomes" id="UP001627408">
    <property type="component" value="Unassembled WGS sequence"/>
</dbReference>
<proteinExistence type="predicted"/>
<sequence length="134" mass="15178">MDNLARNFIENRLDAVTEHFVFPNPFYAHDTLQVFGAPCTMKEALTLYRDATVRAGITNIVPRVLAEGVPVNGYSNVWIEWDHFDQSGTCLRTSQVHYVLYRDDSALFPKIELVEYKAMAFPEVSASFAMAKIA</sequence>
<accession>A0ABW8UZV8</accession>
<organism evidence="1 2">
    <name type="scientific">Tateyamaria armeniaca</name>
    <dbReference type="NCBI Taxonomy" id="2518930"/>
    <lineage>
        <taxon>Bacteria</taxon>
        <taxon>Pseudomonadati</taxon>
        <taxon>Pseudomonadota</taxon>
        <taxon>Alphaproteobacteria</taxon>
        <taxon>Rhodobacterales</taxon>
        <taxon>Roseobacteraceae</taxon>
        <taxon>Tateyamaria</taxon>
    </lineage>
</organism>
<dbReference type="EMBL" id="JBHDIY010000002">
    <property type="protein sequence ID" value="MFL4470673.1"/>
    <property type="molecule type" value="Genomic_DNA"/>
</dbReference>
<dbReference type="RefSeq" id="WP_407592520.1">
    <property type="nucleotide sequence ID" value="NZ_JBHDIY010000002.1"/>
</dbReference>
<name>A0ABW8UZV8_9RHOB</name>
<reference evidence="1 2" key="1">
    <citation type="submission" date="2024-08" db="EMBL/GenBank/DDBJ databases">
        <title>Tateyamaria sp. nov., isolated from marine algae.</title>
        <authorList>
            <person name="Choi B.J."/>
            <person name="Kim J.M."/>
            <person name="Lee J.K."/>
            <person name="Choi D.G."/>
            <person name="Bayburt H."/>
            <person name="Baek J.H."/>
            <person name="Han D.M."/>
            <person name="Jeon C.O."/>
        </authorList>
    </citation>
    <scope>NUCLEOTIDE SEQUENCE [LARGE SCALE GENOMIC DNA]</scope>
    <source>
        <strain evidence="1 2">KMU-156</strain>
    </source>
</reference>
<evidence type="ECO:0000313" key="2">
    <source>
        <dbReference type="Proteomes" id="UP001627408"/>
    </source>
</evidence>
<evidence type="ECO:0008006" key="3">
    <source>
        <dbReference type="Google" id="ProtNLM"/>
    </source>
</evidence>